<name>A0A0D3B6F3_BRAOL</name>
<keyword evidence="3" id="KW-1185">Reference proteome</keyword>
<evidence type="ECO:0000256" key="1">
    <source>
        <dbReference type="ARBA" id="ARBA00006478"/>
    </source>
</evidence>
<dbReference type="InterPro" id="IPR029057">
    <property type="entry name" value="PRTase-like"/>
</dbReference>
<evidence type="ECO:0000313" key="2">
    <source>
        <dbReference type="EnsemblPlants" id="Bo3g036280.1"/>
    </source>
</evidence>
<dbReference type="GO" id="GO:0006164">
    <property type="term" value="P:purine nucleotide biosynthetic process"/>
    <property type="evidence" value="ECO:0007669"/>
    <property type="project" value="TreeGrafter"/>
</dbReference>
<dbReference type="eggNOG" id="KOG1448">
    <property type="taxonomic scope" value="Eukaryota"/>
</dbReference>
<dbReference type="AlphaFoldDB" id="A0A0D3B6F3"/>
<dbReference type="GO" id="GO:0006015">
    <property type="term" value="P:5-phosphoribose 1-diphosphate biosynthetic process"/>
    <property type="evidence" value="ECO:0007669"/>
    <property type="project" value="TreeGrafter"/>
</dbReference>
<evidence type="ECO:0000313" key="3">
    <source>
        <dbReference type="Proteomes" id="UP000032141"/>
    </source>
</evidence>
<dbReference type="STRING" id="109376.A0A0D3B6F3"/>
<dbReference type="Gene3D" id="3.40.50.2020">
    <property type="match status" value="2"/>
</dbReference>
<organism evidence="2 3">
    <name type="scientific">Brassica oleracea var. oleracea</name>
    <dbReference type="NCBI Taxonomy" id="109376"/>
    <lineage>
        <taxon>Eukaryota</taxon>
        <taxon>Viridiplantae</taxon>
        <taxon>Streptophyta</taxon>
        <taxon>Embryophyta</taxon>
        <taxon>Tracheophyta</taxon>
        <taxon>Spermatophyta</taxon>
        <taxon>Magnoliopsida</taxon>
        <taxon>eudicotyledons</taxon>
        <taxon>Gunneridae</taxon>
        <taxon>Pentapetalae</taxon>
        <taxon>rosids</taxon>
        <taxon>malvids</taxon>
        <taxon>Brassicales</taxon>
        <taxon>Brassicaceae</taxon>
        <taxon>Brassiceae</taxon>
        <taxon>Brassica</taxon>
    </lineage>
</organism>
<dbReference type="PANTHER" id="PTHR10210:SF34">
    <property type="entry name" value="RIBOSE-PHOSPHATE PYROPHOSPHOKINASE 4"/>
    <property type="match status" value="1"/>
</dbReference>
<reference evidence="2" key="2">
    <citation type="submission" date="2015-03" db="UniProtKB">
        <authorList>
            <consortium name="EnsemblPlants"/>
        </authorList>
    </citation>
    <scope>IDENTIFICATION</scope>
</reference>
<dbReference type="InterPro" id="IPR005946">
    <property type="entry name" value="Rib-P_diPkinase"/>
</dbReference>
<dbReference type="SMART" id="SM01400">
    <property type="entry name" value="Pribosyltran_N"/>
    <property type="match status" value="1"/>
</dbReference>
<protein>
    <recommendedName>
        <fullName evidence="4">Phosphoribosyltransferase domain-containing protein</fullName>
    </recommendedName>
</protein>
<accession>A0A0D3B6F3</accession>
<dbReference type="Gramene" id="Bo3g036280.1">
    <property type="protein sequence ID" value="Bo3g036280.1"/>
    <property type="gene ID" value="Bo3g036280"/>
</dbReference>
<dbReference type="CDD" id="cd06223">
    <property type="entry name" value="PRTases_typeI"/>
    <property type="match status" value="1"/>
</dbReference>
<evidence type="ECO:0008006" key="4">
    <source>
        <dbReference type="Google" id="ProtNLM"/>
    </source>
</evidence>
<comment type="similarity">
    <text evidence="1">Belongs to the ribose-phosphate pyrophosphokinase family.</text>
</comment>
<dbReference type="GO" id="GO:0000287">
    <property type="term" value="F:magnesium ion binding"/>
    <property type="evidence" value="ECO:0007669"/>
    <property type="project" value="InterPro"/>
</dbReference>
<dbReference type="InterPro" id="IPR000836">
    <property type="entry name" value="PRTase_dom"/>
</dbReference>
<dbReference type="GO" id="GO:0005737">
    <property type="term" value="C:cytoplasm"/>
    <property type="evidence" value="ECO:0007669"/>
    <property type="project" value="TreeGrafter"/>
</dbReference>
<dbReference type="Proteomes" id="UP000032141">
    <property type="component" value="Chromosome C3"/>
</dbReference>
<dbReference type="FunFam" id="3.40.50.2020:FF:000034">
    <property type="entry name" value="Ribose-phosphate pyrophosphokinase 4"/>
    <property type="match status" value="1"/>
</dbReference>
<proteinExistence type="inferred from homology"/>
<dbReference type="GO" id="GO:0002189">
    <property type="term" value="C:ribose phosphate diphosphokinase complex"/>
    <property type="evidence" value="ECO:0007669"/>
    <property type="project" value="TreeGrafter"/>
</dbReference>
<dbReference type="SUPFAM" id="SSF53271">
    <property type="entry name" value="PRTase-like"/>
    <property type="match status" value="2"/>
</dbReference>
<sequence>MSENAANNNNSIMEKNQAICKEAIVSELQKKKVHLFYCLECEELARNIASESDHITLQSINWRSFADGFPNLFINNAHEIRGQHVAFLASFSSPAVIFEQISVIYLLPRLFVASFTLVLPFFPTGSERFYFADQVLPLFETGIPLLTKRLQQLPETEKIIVAFPDDGAWKRFHKLLDQYPTVVCTKVREGDKRIVRLKEGNPAGCHVVIVDDLVQSGGTLIECQMMFYEKVLAAHGAAKVSAYVTHGVFPKSSWERFTHKNNGSEEAFAYFWITDSCPQTVKSIGNKAPFEVLSLAGSIAGALQI</sequence>
<reference evidence="2 3" key="1">
    <citation type="journal article" date="2014" name="Genome Biol.">
        <title>Transcriptome and methylome profiling reveals relics of genome dominance in the mesopolyploid Brassica oleracea.</title>
        <authorList>
            <person name="Parkin I.A."/>
            <person name="Koh C."/>
            <person name="Tang H."/>
            <person name="Robinson S.J."/>
            <person name="Kagale S."/>
            <person name="Clarke W.E."/>
            <person name="Town C.D."/>
            <person name="Nixon J."/>
            <person name="Krishnakumar V."/>
            <person name="Bidwell S.L."/>
            <person name="Denoeud F."/>
            <person name="Belcram H."/>
            <person name="Links M.G."/>
            <person name="Just J."/>
            <person name="Clarke C."/>
            <person name="Bender T."/>
            <person name="Huebert T."/>
            <person name="Mason A.S."/>
            <person name="Pires J.C."/>
            <person name="Barker G."/>
            <person name="Moore J."/>
            <person name="Walley P.G."/>
            <person name="Manoli S."/>
            <person name="Batley J."/>
            <person name="Edwards D."/>
            <person name="Nelson M.N."/>
            <person name="Wang X."/>
            <person name="Paterson A.H."/>
            <person name="King G."/>
            <person name="Bancroft I."/>
            <person name="Chalhoub B."/>
            <person name="Sharpe A.G."/>
        </authorList>
    </citation>
    <scope>NUCLEOTIDE SEQUENCE</scope>
    <source>
        <strain evidence="2 3">cv. TO1000</strain>
    </source>
</reference>
<dbReference type="PANTHER" id="PTHR10210">
    <property type="entry name" value="RIBOSE-PHOSPHATE DIPHOSPHOKINASE FAMILY MEMBER"/>
    <property type="match status" value="1"/>
</dbReference>
<dbReference type="OMA" id="CTEMEQM"/>
<dbReference type="HOGENOM" id="CLU_048814_0_0_1"/>
<dbReference type="EnsemblPlants" id="Bo3g036280.1">
    <property type="protein sequence ID" value="Bo3g036280.1"/>
    <property type="gene ID" value="Bo3g036280"/>
</dbReference>